<proteinExistence type="predicted"/>
<sequence>MIDEAITELTDRLGSAPVACAVIADLVLATGAVHTTEDIDVHRALCHMSIA</sequence>
<name>A0ABS7BEI5_9ACTN</name>
<reference evidence="1 2" key="1">
    <citation type="journal article" date="2013" name="Antonie Van Leeuwenhoek">
        <title>Actinoplanes hulinensis sp. nov., a novel actinomycete isolated from soybean root (Glycine max (L.) Merr).</title>
        <authorList>
            <person name="Shen Y."/>
            <person name="Liu C."/>
            <person name="Wang X."/>
            <person name="Zhao J."/>
            <person name="Jia F."/>
            <person name="Zhang Y."/>
            <person name="Wang L."/>
            <person name="Yang D."/>
            <person name="Xiang W."/>
        </authorList>
    </citation>
    <scope>NUCLEOTIDE SEQUENCE [LARGE SCALE GENOMIC DNA]</scope>
    <source>
        <strain evidence="1 2">NEAU-M9</strain>
    </source>
</reference>
<gene>
    <name evidence="1" type="ORF">KZ829_36755</name>
</gene>
<dbReference type="Proteomes" id="UP001519863">
    <property type="component" value="Unassembled WGS sequence"/>
</dbReference>
<accession>A0ABS7BEI5</accession>
<keyword evidence="2" id="KW-1185">Reference proteome</keyword>
<dbReference type="RefSeq" id="WP_220148448.1">
    <property type="nucleotide sequence ID" value="NZ_JAHXZI010000026.1"/>
</dbReference>
<dbReference type="EMBL" id="JAHXZI010000026">
    <property type="protein sequence ID" value="MBW6439289.1"/>
    <property type="molecule type" value="Genomic_DNA"/>
</dbReference>
<evidence type="ECO:0000313" key="2">
    <source>
        <dbReference type="Proteomes" id="UP001519863"/>
    </source>
</evidence>
<organism evidence="1 2">
    <name type="scientific">Actinoplanes hulinensis</name>
    <dbReference type="NCBI Taxonomy" id="1144547"/>
    <lineage>
        <taxon>Bacteria</taxon>
        <taxon>Bacillati</taxon>
        <taxon>Actinomycetota</taxon>
        <taxon>Actinomycetes</taxon>
        <taxon>Micromonosporales</taxon>
        <taxon>Micromonosporaceae</taxon>
        <taxon>Actinoplanes</taxon>
    </lineage>
</organism>
<comment type="caution">
    <text evidence="1">The sequence shown here is derived from an EMBL/GenBank/DDBJ whole genome shotgun (WGS) entry which is preliminary data.</text>
</comment>
<protein>
    <submittedName>
        <fullName evidence="1">Uncharacterized protein</fullName>
    </submittedName>
</protein>
<evidence type="ECO:0000313" key="1">
    <source>
        <dbReference type="EMBL" id="MBW6439289.1"/>
    </source>
</evidence>